<keyword evidence="1" id="KW-0175">Coiled coil</keyword>
<feature type="coiled-coil region" evidence="1">
    <location>
        <begin position="33"/>
        <end position="60"/>
    </location>
</feature>
<sequence>MKKVQYYYLWLVILMFLMVGCSKSVGITNANTKEVSQVAIDELKIENNQLSKEVDNQKKLLELRNYLDSDFYYLLNDMKKGRIDEIKKKVTSNISVYSDKLVSQLQTGAWNFNFPKDNVKFRQRTFFMKNPQTYEAIYEVWDYKEEKLPECYVEYNLVDNTWKLNSIFIDGGN</sequence>
<accession>A0ABW8T883</accession>
<evidence type="ECO:0000256" key="1">
    <source>
        <dbReference type="SAM" id="Coils"/>
    </source>
</evidence>
<dbReference type="PROSITE" id="PS51257">
    <property type="entry name" value="PROKAR_LIPOPROTEIN"/>
    <property type="match status" value="1"/>
</dbReference>
<dbReference type="Proteomes" id="UP001623591">
    <property type="component" value="Unassembled WGS sequence"/>
</dbReference>
<reference evidence="2 3" key="1">
    <citation type="submission" date="2024-11" db="EMBL/GenBank/DDBJ databases">
        <authorList>
            <person name="Heng Y.C."/>
            <person name="Lim A.C.H."/>
            <person name="Lee J.K.Y."/>
            <person name="Kittelmann S."/>
        </authorList>
    </citation>
    <scope>NUCLEOTIDE SEQUENCE [LARGE SCALE GENOMIC DNA]</scope>
    <source>
        <strain evidence="2 3">WILCCON 0185</strain>
    </source>
</reference>
<evidence type="ECO:0000313" key="2">
    <source>
        <dbReference type="EMBL" id="MFL0248698.1"/>
    </source>
</evidence>
<dbReference type="EMBL" id="JBJHZZ010000027">
    <property type="protein sequence ID" value="MFL0248698.1"/>
    <property type="molecule type" value="Genomic_DNA"/>
</dbReference>
<organism evidence="2 3">
    <name type="scientific">Candidatus Clostridium stratigraminis</name>
    <dbReference type="NCBI Taxonomy" id="3381661"/>
    <lineage>
        <taxon>Bacteria</taxon>
        <taxon>Bacillati</taxon>
        <taxon>Bacillota</taxon>
        <taxon>Clostridia</taxon>
        <taxon>Eubacteriales</taxon>
        <taxon>Clostridiaceae</taxon>
        <taxon>Clostridium</taxon>
    </lineage>
</organism>
<protein>
    <recommendedName>
        <fullName evidence="4">DUF4829 domain-containing protein</fullName>
    </recommendedName>
</protein>
<dbReference type="RefSeq" id="WP_406771125.1">
    <property type="nucleotide sequence ID" value="NZ_JBJHZZ010000027.1"/>
</dbReference>
<evidence type="ECO:0000313" key="3">
    <source>
        <dbReference type="Proteomes" id="UP001623591"/>
    </source>
</evidence>
<gene>
    <name evidence="2" type="ORF">ACJDUG_17285</name>
</gene>
<comment type="caution">
    <text evidence="2">The sequence shown here is derived from an EMBL/GenBank/DDBJ whole genome shotgun (WGS) entry which is preliminary data.</text>
</comment>
<proteinExistence type="predicted"/>
<evidence type="ECO:0008006" key="4">
    <source>
        <dbReference type="Google" id="ProtNLM"/>
    </source>
</evidence>
<name>A0ABW8T883_9CLOT</name>
<keyword evidence="3" id="KW-1185">Reference proteome</keyword>